<evidence type="ECO:0000256" key="4">
    <source>
        <dbReference type="ARBA" id="ARBA00022963"/>
    </source>
</evidence>
<organism evidence="9">
    <name type="scientific">Notodromas monacha</name>
    <dbReference type="NCBI Taxonomy" id="399045"/>
    <lineage>
        <taxon>Eukaryota</taxon>
        <taxon>Metazoa</taxon>
        <taxon>Ecdysozoa</taxon>
        <taxon>Arthropoda</taxon>
        <taxon>Crustacea</taxon>
        <taxon>Oligostraca</taxon>
        <taxon>Ostracoda</taxon>
        <taxon>Podocopa</taxon>
        <taxon>Podocopida</taxon>
        <taxon>Cypridocopina</taxon>
        <taxon>Cypridoidea</taxon>
        <taxon>Cyprididae</taxon>
        <taxon>Notodromas</taxon>
    </lineage>
</organism>
<keyword evidence="4" id="KW-0442">Lipid degradation</keyword>
<keyword evidence="6" id="KW-0325">Glycoprotein</keyword>
<evidence type="ECO:0000256" key="7">
    <source>
        <dbReference type="SAM" id="MobiDB-lite"/>
    </source>
</evidence>
<sequence length="837" mass="94161">MTSFADYLGVNGTTCTLKIGESFKWKETPYHSIRCDFKPANVDMDQVATLEVGDSNDVSLSVPLEGDASTNFQGSQKCHGKECVLIFDHATGEITLERLGSQIQLKKTRTNGMSKFNRGPFPFDKKKLSPMNGCGTPTRNAPTPDISAKKNGIHNHMPMLESQDEDSDDSLGLIPPKAASPLAPARSPSLKSESSASESSSSSSSSDNSSDEEDERPPPRAPQLHNMPVIDGGCALFLHYIQLFDEKMLKLLLLCIALKLVVGFDEFPGNKRAPVPRKNVGIKPSKSLKESSSDMTGYVYLENDAFVIREKRTNDTWVAKGNWTMRLNETGWSFLEVQTNPKYPDMNQSFAAGMIEGYLSQELISYYYVNMLKGFCDGREKTCDGIMAYFEENLQFIQHLASRHAKNDPYWHQVGLLIEQLHGLTEGYNQAEKENPDLPNLTFSNFWWFNAFGDLEDLTTVFSEDSSFSSDPEKFSQKLRGLGKCSALIKLVKTNETTDLLAAHVTWNSYNSMTRILKKYVFPFRSTSDPTSPVVPGHSMTFSSYPGLVFSGDDFTIISSGLVTIETTIGNDNPALWKNVKANGQVLEWIRCSVANRLAEDGKHWSVLFRRFNSGTYNNQWMIVDYKLFKPGGLLLDNLLWVLEQVPGVTEARDKTEVLREQEYWPSYNNPYFPKIYNVSGVPALVEKYGDWFSYDKTPRALIFKRDQGKVTDLDSMMKLMRYNDYPNDPLSACNCTPPYSAENAISARNDLNPRNGNYPFSALGHRCHGGTDAKVTSSALVTDLRFYAVSGPTANPLPAFQWSKTDFNDSHVGHPDLWNFDPMLHNWKWRWNGRIR</sequence>
<dbReference type="Proteomes" id="UP000678499">
    <property type="component" value="Unassembled WGS sequence"/>
</dbReference>
<dbReference type="EMBL" id="OA882161">
    <property type="protein sequence ID" value="CAD7273378.1"/>
    <property type="molecule type" value="Genomic_DNA"/>
</dbReference>
<proteinExistence type="inferred from homology"/>
<keyword evidence="2" id="KW-0732">Signal</keyword>
<dbReference type="AlphaFoldDB" id="A0A7R9BDW9"/>
<dbReference type="OrthoDB" id="443524at2759"/>
<name>A0A7R9BDW9_9CRUS</name>
<evidence type="ECO:0000259" key="8">
    <source>
        <dbReference type="Pfam" id="PF09816"/>
    </source>
</evidence>
<keyword evidence="10" id="KW-1185">Reference proteome</keyword>
<evidence type="ECO:0000256" key="6">
    <source>
        <dbReference type="ARBA" id="ARBA00023180"/>
    </source>
</evidence>
<evidence type="ECO:0000256" key="3">
    <source>
        <dbReference type="ARBA" id="ARBA00022801"/>
    </source>
</evidence>
<feature type="region of interest" description="Disordered" evidence="7">
    <location>
        <begin position="112"/>
        <end position="226"/>
    </location>
</feature>
<dbReference type="PANTHER" id="PTHR12370:SF3">
    <property type="entry name" value="PHOSPHOLIPASE B-LIKE 2-RELATED"/>
    <property type="match status" value="1"/>
</dbReference>
<protein>
    <recommendedName>
        <fullName evidence="8">Transcription elongation factor Eaf N-terminal domain-containing protein</fullName>
    </recommendedName>
</protein>
<reference evidence="9" key="1">
    <citation type="submission" date="2020-11" db="EMBL/GenBank/DDBJ databases">
        <authorList>
            <person name="Tran Van P."/>
        </authorList>
    </citation>
    <scope>NUCLEOTIDE SEQUENCE</scope>
</reference>
<evidence type="ECO:0000256" key="1">
    <source>
        <dbReference type="ARBA" id="ARBA00007835"/>
    </source>
</evidence>
<dbReference type="GO" id="GO:0005576">
    <property type="term" value="C:extracellular region"/>
    <property type="evidence" value="ECO:0007669"/>
    <property type="project" value="TreeGrafter"/>
</dbReference>
<dbReference type="Pfam" id="PF04916">
    <property type="entry name" value="Phospholip_B"/>
    <property type="match status" value="1"/>
</dbReference>
<evidence type="ECO:0000313" key="10">
    <source>
        <dbReference type="Proteomes" id="UP000678499"/>
    </source>
</evidence>
<dbReference type="Pfam" id="PF09816">
    <property type="entry name" value="EAF"/>
    <property type="match status" value="1"/>
</dbReference>
<dbReference type="PANTHER" id="PTHR12370">
    <property type="entry name" value="PHOSPHOLIPASE B-RELATED"/>
    <property type="match status" value="1"/>
</dbReference>
<gene>
    <name evidence="9" type="ORF">NMOB1V02_LOCUS1269</name>
</gene>
<dbReference type="EMBL" id="CAJPEX010000124">
    <property type="protein sequence ID" value="CAG0913530.1"/>
    <property type="molecule type" value="Genomic_DNA"/>
</dbReference>
<dbReference type="GO" id="GO:0004620">
    <property type="term" value="F:phospholipase activity"/>
    <property type="evidence" value="ECO:0007669"/>
    <property type="project" value="InterPro"/>
</dbReference>
<evidence type="ECO:0000313" key="9">
    <source>
        <dbReference type="EMBL" id="CAD7273378.1"/>
    </source>
</evidence>
<keyword evidence="3" id="KW-0378">Hydrolase</keyword>
<evidence type="ECO:0000256" key="5">
    <source>
        <dbReference type="ARBA" id="ARBA00023098"/>
    </source>
</evidence>
<dbReference type="InterPro" id="IPR007000">
    <property type="entry name" value="PLipase_B-like"/>
</dbReference>
<accession>A0A7R9BDW9</accession>
<feature type="compositionally biased region" description="Low complexity" evidence="7">
    <location>
        <begin position="175"/>
        <end position="208"/>
    </location>
</feature>
<comment type="similarity">
    <text evidence="1">Belongs to the phospholipase B-like family.</text>
</comment>
<dbReference type="GO" id="GO:0009395">
    <property type="term" value="P:phospholipid catabolic process"/>
    <property type="evidence" value="ECO:0007669"/>
    <property type="project" value="TreeGrafter"/>
</dbReference>
<evidence type="ECO:0000256" key="2">
    <source>
        <dbReference type="ARBA" id="ARBA00022729"/>
    </source>
</evidence>
<feature type="domain" description="Transcription elongation factor Eaf N-terminal" evidence="8">
    <location>
        <begin position="17"/>
        <end position="110"/>
    </location>
</feature>
<dbReference type="InterPro" id="IPR019194">
    <property type="entry name" value="Tscrpt_elong_fac_Eaf_N"/>
</dbReference>
<keyword evidence="5" id="KW-0443">Lipid metabolism</keyword>
<dbReference type="Gene3D" id="3.60.60.30">
    <property type="match status" value="1"/>
</dbReference>